<comment type="similarity">
    <text evidence="11">Belongs to the ligand-gated ion channel (TC 1.A.9) family.</text>
</comment>
<dbReference type="InterPro" id="IPR006202">
    <property type="entry name" value="Neur_chan_lig-bd"/>
</dbReference>
<dbReference type="FunFam" id="2.70.170.10:FF:000024">
    <property type="entry name" value="Histamine-gated chloride channel subunit"/>
    <property type="match status" value="1"/>
</dbReference>
<keyword evidence="8 11" id="KW-0406">Ion transport</keyword>
<dbReference type="PRINTS" id="PR00253">
    <property type="entry name" value="GABAARECEPTR"/>
</dbReference>
<keyword evidence="15" id="KW-1185">Reference proteome</keyword>
<dbReference type="PANTHER" id="PTHR18945">
    <property type="entry name" value="NEUROTRANSMITTER GATED ION CHANNEL"/>
    <property type="match status" value="1"/>
</dbReference>
<evidence type="ECO:0000259" key="12">
    <source>
        <dbReference type="Pfam" id="PF02931"/>
    </source>
</evidence>
<accession>A0AA88HD44</accession>
<dbReference type="GO" id="GO:0099095">
    <property type="term" value="F:ligand-gated monoatomic anion channel activity"/>
    <property type="evidence" value="ECO:0007669"/>
    <property type="project" value="UniProtKB-ARBA"/>
</dbReference>
<dbReference type="GO" id="GO:0005886">
    <property type="term" value="C:plasma membrane"/>
    <property type="evidence" value="ECO:0007669"/>
    <property type="project" value="UniProtKB-SubCell"/>
</dbReference>
<dbReference type="InterPro" id="IPR036734">
    <property type="entry name" value="Neur_chan_lig-bd_sf"/>
</dbReference>
<keyword evidence="3 11" id="KW-0813">Transport</keyword>
<evidence type="ECO:0000256" key="1">
    <source>
        <dbReference type="ARBA" id="ARBA00004141"/>
    </source>
</evidence>
<keyword evidence="5 11" id="KW-0812">Transmembrane</keyword>
<dbReference type="CDD" id="cd19049">
    <property type="entry name" value="LGIC_TM_anion"/>
    <property type="match status" value="1"/>
</dbReference>
<keyword evidence="9 11" id="KW-0472">Membrane</keyword>
<dbReference type="PROSITE" id="PS00236">
    <property type="entry name" value="NEUROTR_ION_CHANNEL"/>
    <property type="match status" value="1"/>
</dbReference>
<feature type="domain" description="Neurotransmitter-gated ion-channel transmembrane" evidence="13">
    <location>
        <begin position="265"/>
        <end position="507"/>
    </location>
</feature>
<evidence type="ECO:0000256" key="10">
    <source>
        <dbReference type="ARBA" id="ARBA00023303"/>
    </source>
</evidence>
<dbReference type="Pfam" id="PF02931">
    <property type="entry name" value="Neur_chan_LBD"/>
    <property type="match status" value="1"/>
</dbReference>
<feature type="domain" description="Neurotransmitter-gated ion-channel ligand-binding" evidence="12">
    <location>
        <begin position="60"/>
        <end position="257"/>
    </location>
</feature>
<evidence type="ECO:0000256" key="4">
    <source>
        <dbReference type="ARBA" id="ARBA00022475"/>
    </source>
</evidence>
<comment type="caution">
    <text evidence="11">Lacks conserved residue(s) required for the propagation of feature annotation.</text>
</comment>
<dbReference type="AlphaFoldDB" id="A0AA88HD44"/>
<keyword evidence="7 11" id="KW-1133">Transmembrane helix</keyword>
<dbReference type="EMBL" id="JAVRJZ010000119">
    <property type="protein sequence ID" value="KAK2703102.1"/>
    <property type="molecule type" value="Genomic_DNA"/>
</dbReference>
<dbReference type="Pfam" id="PF02932">
    <property type="entry name" value="Neur_chan_memb"/>
    <property type="match status" value="1"/>
</dbReference>
<evidence type="ECO:0000313" key="15">
    <source>
        <dbReference type="Proteomes" id="UP001187531"/>
    </source>
</evidence>
<dbReference type="InterPro" id="IPR018000">
    <property type="entry name" value="Neurotransmitter_ion_chnl_CS"/>
</dbReference>
<evidence type="ECO:0000256" key="11">
    <source>
        <dbReference type="RuleBase" id="RU000687"/>
    </source>
</evidence>
<sequence length="514" mass="58695">MFRKLEAMCFKTRAVMKLVIVLALLVCNYPRISYALGKVTRSSSTDGPLEFSDILPENPKDYDKMQPPKENDTTTRVVFHVTVMSLDSIDESSMTYAADIFFAQTWKDHRLRLPDNMTSEYRLLPVNWLNDMWRPDSFFKNAKKVTFQDMTIPNHYIWLYQDKSILYMVKLTLILSCAMNFKTYPHDTQQCAMQIESLSHTTDDLVFEWDPIVPLVVDDKIELPQLDLVDNITGDCTHVYATGNFTCLEIIFTFKRRLGYYLFHTYVPTCLIVIMSWISFWIRPEAVPARVTLGVTSLLTLSTQHANSQKSLPPVSYIKAIDIFMSGCTIFVFFSLMEYALVNVVLGDVMDTQESFFRRKLRNTCFALRASLNRNKASGSQQCTFSKELQNNFQIPQPILLSRNAVVQPVGQSRIATISIGEPPNIPPPPPPPQIAPTLKQYHAETGLTIVKRVVNHNNSHHHLSSSGIQLAAQASQAKKRDTAIAIDRVSRMIFPVSFFILNIIYWCIFLQTA</sequence>
<dbReference type="Proteomes" id="UP001187531">
    <property type="component" value="Unassembled WGS sequence"/>
</dbReference>
<dbReference type="InterPro" id="IPR006201">
    <property type="entry name" value="Neur_channel"/>
</dbReference>
<dbReference type="InterPro" id="IPR006028">
    <property type="entry name" value="GABAA/Glycine_rcpt"/>
</dbReference>
<dbReference type="GO" id="GO:0004888">
    <property type="term" value="F:transmembrane signaling receptor activity"/>
    <property type="evidence" value="ECO:0007669"/>
    <property type="project" value="InterPro"/>
</dbReference>
<dbReference type="PRINTS" id="PR00252">
    <property type="entry name" value="NRIONCHANNEL"/>
</dbReference>
<evidence type="ECO:0000256" key="5">
    <source>
        <dbReference type="ARBA" id="ARBA00022692"/>
    </source>
</evidence>
<comment type="caution">
    <text evidence="14">The sequence shown here is derived from an EMBL/GenBank/DDBJ whole genome shotgun (WGS) entry which is preliminary data.</text>
</comment>
<name>A0AA88HD44_ARTSF</name>
<keyword evidence="4" id="KW-1003">Cell membrane</keyword>
<evidence type="ECO:0000256" key="6">
    <source>
        <dbReference type="ARBA" id="ARBA00022729"/>
    </source>
</evidence>
<dbReference type="InterPro" id="IPR038050">
    <property type="entry name" value="Neuro_actylchol_rec"/>
</dbReference>
<reference evidence="14" key="1">
    <citation type="submission" date="2023-07" db="EMBL/GenBank/DDBJ databases">
        <title>Chromosome-level genome assembly of Artemia franciscana.</title>
        <authorList>
            <person name="Jo E."/>
        </authorList>
    </citation>
    <scope>NUCLEOTIDE SEQUENCE</scope>
    <source>
        <tissue evidence="14">Whole body</tissue>
    </source>
</reference>
<proteinExistence type="inferred from homology"/>
<feature type="transmembrane region" description="Helical" evidence="11">
    <location>
        <begin position="493"/>
        <end position="512"/>
    </location>
</feature>
<organism evidence="14 15">
    <name type="scientific">Artemia franciscana</name>
    <name type="common">Brine shrimp</name>
    <name type="synonym">Artemia sanfranciscana</name>
    <dbReference type="NCBI Taxonomy" id="6661"/>
    <lineage>
        <taxon>Eukaryota</taxon>
        <taxon>Metazoa</taxon>
        <taxon>Ecdysozoa</taxon>
        <taxon>Arthropoda</taxon>
        <taxon>Crustacea</taxon>
        <taxon>Branchiopoda</taxon>
        <taxon>Anostraca</taxon>
        <taxon>Artemiidae</taxon>
        <taxon>Artemia</taxon>
    </lineage>
</organism>
<dbReference type="SUPFAM" id="SSF63712">
    <property type="entry name" value="Nicotinic receptor ligand binding domain-like"/>
    <property type="match status" value="1"/>
</dbReference>
<feature type="transmembrane region" description="Helical" evidence="11">
    <location>
        <begin position="258"/>
        <end position="280"/>
    </location>
</feature>
<evidence type="ECO:0000259" key="13">
    <source>
        <dbReference type="Pfam" id="PF02932"/>
    </source>
</evidence>
<dbReference type="NCBIfam" id="TIGR00860">
    <property type="entry name" value="LIC"/>
    <property type="match status" value="1"/>
</dbReference>
<gene>
    <name evidence="14" type="ORF">QYM36_018378</name>
</gene>
<evidence type="ECO:0000313" key="14">
    <source>
        <dbReference type="EMBL" id="KAK2703102.1"/>
    </source>
</evidence>
<evidence type="ECO:0000256" key="7">
    <source>
        <dbReference type="ARBA" id="ARBA00022989"/>
    </source>
</evidence>
<evidence type="ECO:0000256" key="3">
    <source>
        <dbReference type="ARBA" id="ARBA00022448"/>
    </source>
</evidence>
<dbReference type="SUPFAM" id="SSF90112">
    <property type="entry name" value="Neurotransmitter-gated ion-channel transmembrane pore"/>
    <property type="match status" value="1"/>
</dbReference>
<dbReference type="InterPro" id="IPR006029">
    <property type="entry name" value="Neurotrans-gated_channel_TM"/>
</dbReference>
<comment type="subcellular location">
    <subcellularLocation>
        <location evidence="2">Cell membrane</location>
    </subcellularLocation>
    <subcellularLocation>
        <location evidence="1">Membrane</location>
        <topology evidence="1">Multi-pass membrane protein</topology>
    </subcellularLocation>
</comment>
<protein>
    <submittedName>
        <fullName evidence="14">Uncharacterized protein</fullName>
    </submittedName>
</protein>
<keyword evidence="6" id="KW-0732">Signal</keyword>
<dbReference type="InterPro" id="IPR036719">
    <property type="entry name" value="Neuro-gated_channel_TM_sf"/>
</dbReference>
<feature type="transmembrane region" description="Helical" evidence="11">
    <location>
        <begin position="323"/>
        <end position="350"/>
    </location>
</feature>
<evidence type="ECO:0000256" key="9">
    <source>
        <dbReference type="ARBA" id="ARBA00023136"/>
    </source>
</evidence>
<dbReference type="Gene3D" id="2.70.170.10">
    <property type="entry name" value="Neurotransmitter-gated ion-channel ligand-binding domain"/>
    <property type="match status" value="1"/>
</dbReference>
<dbReference type="Gene3D" id="1.20.58.390">
    <property type="entry name" value="Neurotransmitter-gated ion-channel transmembrane domain"/>
    <property type="match status" value="1"/>
</dbReference>
<evidence type="ECO:0000256" key="8">
    <source>
        <dbReference type="ARBA" id="ARBA00023065"/>
    </source>
</evidence>
<keyword evidence="10 11" id="KW-0407">Ion channel</keyword>
<dbReference type="GO" id="GO:0005230">
    <property type="term" value="F:extracellular ligand-gated monoatomic ion channel activity"/>
    <property type="evidence" value="ECO:0007669"/>
    <property type="project" value="InterPro"/>
</dbReference>
<evidence type="ECO:0000256" key="2">
    <source>
        <dbReference type="ARBA" id="ARBA00004236"/>
    </source>
</evidence>
<dbReference type="GO" id="GO:0005254">
    <property type="term" value="F:chloride channel activity"/>
    <property type="evidence" value="ECO:0007669"/>
    <property type="project" value="UniProtKB-ARBA"/>
</dbReference>